<dbReference type="PANTHER" id="PTHR32089:SF33">
    <property type="entry name" value="TOXIN COREGULATED PILUS BIOSYNTHESIS PROTEIN I"/>
    <property type="match status" value="1"/>
</dbReference>
<evidence type="ECO:0000313" key="8">
    <source>
        <dbReference type="Proteomes" id="UP000067422"/>
    </source>
</evidence>
<feature type="domain" description="Methyl-accepting transducer" evidence="6">
    <location>
        <begin position="123"/>
        <end position="359"/>
    </location>
</feature>
<feature type="transmembrane region" description="Helical" evidence="5">
    <location>
        <begin position="12"/>
        <end position="34"/>
    </location>
</feature>
<proteinExistence type="inferred from homology"/>
<evidence type="ECO:0000256" key="4">
    <source>
        <dbReference type="PROSITE-ProRule" id="PRU00284"/>
    </source>
</evidence>
<dbReference type="Gene3D" id="1.10.287.950">
    <property type="entry name" value="Methyl-accepting chemotaxis protein"/>
    <property type="match status" value="1"/>
</dbReference>
<dbReference type="InterPro" id="IPR004089">
    <property type="entry name" value="MCPsignal_dom"/>
</dbReference>
<keyword evidence="5" id="KW-0472">Membrane</keyword>
<sequence>MFLLVKKMNRNNIKFIVFATAGFSIIFQSMILYLEKSVPIDSFTKTTLTVLSQMFIVLTSISWIYDKQKKLFTSLTCEINSLIKPSEEETKRQFASGEEKDVKKALGLLREHMSTKFHSVRGTTKEILEGDEKTKVIVSTFISNSEKELLEIEQVATAATELAATAREVADNAATAEKANSAMNEAVEKGFSVLEQTQTIISGINESLGRAFDIVSELRTYSEEINPIVEMISSVSEQTNLLALNAAIEAARAGEYGRGFAVVAEEVRALAERTQKSTVNIQEVVARLQAKSNEADEIMSMNTNLIDESEKVDYKLNLAFKSISKEVVNLASINATVAAASEEQSTVTEDISMRVNEINRGVEENIKNVYQAADGMQYRNKLLTKLDEEIKD</sequence>
<evidence type="ECO:0000256" key="5">
    <source>
        <dbReference type="SAM" id="Phobius"/>
    </source>
</evidence>
<keyword evidence="8" id="KW-1185">Reference proteome</keyword>
<evidence type="ECO:0000313" key="7">
    <source>
        <dbReference type="EMBL" id="AMF96236.1"/>
    </source>
</evidence>
<keyword evidence="2 4" id="KW-0807">Transducer</keyword>
<gene>
    <name evidence="7" type="ORF">AL538_00110</name>
</gene>
<reference evidence="7" key="1">
    <citation type="submission" date="2018-01" db="EMBL/GenBank/DDBJ databases">
        <title>FDA dAtabase for Regulatory Grade micrObial Sequences (FDA-ARGOS): Supporting development and validation of Infectious Disease Dx tests.</title>
        <authorList>
            <person name="Hoffmann M."/>
            <person name="Allard M."/>
            <person name="Evans P."/>
            <person name="Brown E."/>
            <person name="Tallon L."/>
            <person name="Sadzewicz L."/>
            <person name="Sengamalay N."/>
            <person name="Ott S."/>
            <person name="Godinez A."/>
            <person name="Nagaraj S."/>
            <person name="Vyas G."/>
            <person name="Aluvathingal J."/>
            <person name="Nadendla S."/>
            <person name="Geyer C."/>
            <person name="Sichtig H."/>
        </authorList>
    </citation>
    <scope>NUCLEOTIDE SEQUENCE</scope>
    <source>
        <strain evidence="7">FDAARGOS_107</strain>
    </source>
</reference>
<dbReference type="EMBL" id="CP014038">
    <property type="protein sequence ID" value="AMF96236.1"/>
    <property type="molecule type" value="Genomic_DNA"/>
</dbReference>
<evidence type="ECO:0000256" key="2">
    <source>
        <dbReference type="ARBA" id="ARBA00023224"/>
    </source>
</evidence>
<evidence type="ECO:0000256" key="1">
    <source>
        <dbReference type="ARBA" id="ARBA00004370"/>
    </source>
</evidence>
<comment type="similarity">
    <text evidence="3">Belongs to the methyl-accepting chemotaxis (MCP) protein family.</text>
</comment>
<comment type="subcellular location">
    <subcellularLocation>
        <location evidence="1">Membrane</location>
    </subcellularLocation>
</comment>
<dbReference type="Pfam" id="PF00015">
    <property type="entry name" value="MCPsignal"/>
    <property type="match status" value="1"/>
</dbReference>
<protein>
    <submittedName>
        <fullName evidence="7">Methyl-accepting chemotaxis protein</fullName>
    </submittedName>
</protein>
<dbReference type="PRINTS" id="PR00260">
    <property type="entry name" value="CHEMTRNSDUCR"/>
</dbReference>
<keyword evidence="5" id="KW-0812">Transmembrane</keyword>
<evidence type="ECO:0000259" key="6">
    <source>
        <dbReference type="PROSITE" id="PS50111"/>
    </source>
</evidence>
<dbReference type="Proteomes" id="UP000067422">
    <property type="component" value="Chromosome 1"/>
</dbReference>
<dbReference type="RefSeq" id="WP_061064940.1">
    <property type="nucleotide sequence ID" value="NZ_CP080098.1"/>
</dbReference>
<dbReference type="PROSITE" id="PS50111">
    <property type="entry name" value="CHEMOTAXIS_TRANSDUC_2"/>
    <property type="match status" value="1"/>
</dbReference>
<dbReference type="SUPFAM" id="SSF58104">
    <property type="entry name" value="Methyl-accepting chemotaxis protein (MCP) signaling domain"/>
    <property type="match status" value="1"/>
</dbReference>
<organism evidence="7 8">
    <name type="scientific">Vibrio harveyi</name>
    <name type="common">Beneckea harveyi</name>
    <dbReference type="NCBI Taxonomy" id="669"/>
    <lineage>
        <taxon>Bacteria</taxon>
        <taxon>Pseudomonadati</taxon>
        <taxon>Pseudomonadota</taxon>
        <taxon>Gammaproteobacteria</taxon>
        <taxon>Vibrionales</taxon>
        <taxon>Vibrionaceae</taxon>
        <taxon>Vibrio</taxon>
    </lineage>
</organism>
<accession>A0ABM5XT34</accession>
<dbReference type="PANTHER" id="PTHR32089">
    <property type="entry name" value="METHYL-ACCEPTING CHEMOTAXIS PROTEIN MCPB"/>
    <property type="match status" value="1"/>
</dbReference>
<keyword evidence="5" id="KW-1133">Transmembrane helix</keyword>
<dbReference type="SMART" id="SM00283">
    <property type="entry name" value="MA"/>
    <property type="match status" value="1"/>
</dbReference>
<evidence type="ECO:0000256" key="3">
    <source>
        <dbReference type="ARBA" id="ARBA00029447"/>
    </source>
</evidence>
<name>A0ABM5XT34_VIBHA</name>
<dbReference type="InterPro" id="IPR004090">
    <property type="entry name" value="Chemotax_Me-accpt_rcpt"/>
</dbReference>
<dbReference type="CDD" id="cd11386">
    <property type="entry name" value="MCP_signal"/>
    <property type="match status" value="1"/>
</dbReference>
<feature type="transmembrane region" description="Helical" evidence="5">
    <location>
        <begin position="46"/>
        <end position="65"/>
    </location>
</feature>